<accession>A0A117MJT3</accession>
<proteinExistence type="predicted"/>
<dbReference type="InterPro" id="IPR025634">
    <property type="entry name" value="DUF4292"/>
</dbReference>
<dbReference type="Proteomes" id="UP000053937">
    <property type="component" value="Unassembled WGS sequence"/>
</dbReference>
<dbReference type="AlphaFoldDB" id="A0A117MJT3"/>
<evidence type="ECO:0000313" key="1">
    <source>
        <dbReference type="EMBL" id="KUL21296.1"/>
    </source>
</evidence>
<dbReference type="OrthoDB" id="594390at2"/>
<name>A0A117MJT3_CHLLI</name>
<dbReference type="Pfam" id="PF14125">
    <property type="entry name" value="DUF4292"/>
    <property type="match status" value="1"/>
</dbReference>
<evidence type="ECO:0008006" key="3">
    <source>
        <dbReference type="Google" id="ProtNLM"/>
    </source>
</evidence>
<dbReference type="RefSeq" id="WP_059139418.1">
    <property type="nucleotide sequence ID" value="NZ_LMBR01000210.1"/>
</dbReference>
<gene>
    <name evidence="1" type="ORF">ASB62_08230</name>
</gene>
<sequence>MMNRIATLFSVVFMFSLLYGCADFETVVRDEVPDKPAVLTRELVDLYREVAEASPLVRSLDGYADVTIKTPRKKERVYCNIQLKRFRESRMIVSAGLLGWPVADLYFGKDSLYVHDILSNRLLAGRNSEENLEKIFGVPSGYRLLSETLLGLVNLDEEVEDLSSLKKGEGRVLYVFEKNRVRKEMLIDSENRTLTSLVIRNGPGELTTTLYFRNFQPYRLENKMTLIPRQIEMVLSRTGDLQENAYSLLIDYDKRIINPEALSIKFVKPGNARVISFDDISVLPWM</sequence>
<organism evidence="1 2">
    <name type="scientific">Chlorobium limicola</name>
    <dbReference type="NCBI Taxonomy" id="1092"/>
    <lineage>
        <taxon>Bacteria</taxon>
        <taxon>Pseudomonadati</taxon>
        <taxon>Chlorobiota</taxon>
        <taxon>Chlorobiia</taxon>
        <taxon>Chlorobiales</taxon>
        <taxon>Chlorobiaceae</taxon>
        <taxon>Chlorobium/Pelodictyon group</taxon>
        <taxon>Chlorobium</taxon>
    </lineage>
</organism>
<protein>
    <recommendedName>
        <fullName evidence="3">DUF4292 domain-containing protein</fullName>
    </recommendedName>
</protein>
<comment type="caution">
    <text evidence="1">The sequence shown here is derived from an EMBL/GenBank/DDBJ whole genome shotgun (WGS) entry which is preliminary data.</text>
</comment>
<keyword evidence="2" id="KW-1185">Reference proteome</keyword>
<dbReference type="PROSITE" id="PS51257">
    <property type="entry name" value="PROKAR_LIPOPROTEIN"/>
    <property type="match status" value="1"/>
</dbReference>
<dbReference type="EMBL" id="LMBR01000210">
    <property type="protein sequence ID" value="KUL21296.1"/>
    <property type="molecule type" value="Genomic_DNA"/>
</dbReference>
<reference evidence="1 2" key="1">
    <citation type="submission" date="2015-10" db="EMBL/GenBank/DDBJ databases">
        <title>Draft Genome Sequence of Chlorobium limicola strain Frasassi Growing under Artificial Lighting in the Frasassi Cave System.</title>
        <authorList>
            <person name="Mansor M."/>
            <person name="Macalady J."/>
        </authorList>
    </citation>
    <scope>NUCLEOTIDE SEQUENCE [LARGE SCALE GENOMIC DNA]</scope>
    <source>
        <strain evidence="1 2">Frasassi</strain>
    </source>
</reference>
<evidence type="ECO:0000313" key="2">
    <source>
        <dbReference type="Proteomes" id="UP000053937"/>
    </source>
</evidence>